<dbReference type="EMBL" id="KZ825851">
    <property type="protein sequence ID" value="PYH95572.1"/>
    <property type="molecule type" value="Genomic_DNA"/>
</dbReference>
<proteinExistence type="predicted"/>
<evidence type="ECO:0000256" key="1">
    <source>
        <dbReference type="SAM" id="MobiDB-lite"/>
    </source>
</evidence>
<evidence type="ECO:0000256" key="2">
    <source>
        <dbReference type="SAM" id="SignalP"/>
    </source>
</evidence>
<accession>A0A319EVS9</accession>
<dbReference type="Proteomes" id="UP000247810">
    <property type="component" value="Unassembled WGS sequence"/>
</dbReference>
<keyword evidence="4" id="KW-1185">Reference proteome</keyword>
<dbReference type="AlphaFoldDB" id="A0A319EVS9"/>
<sequence length="149" mass="14425">MKLNALLSTALCLAASQLVAADIDTTSTSTITNYITRTLVRVDEVTPTSSVASSTSLSTSSVPVIRTHAAPSIKLVASSSSVATPSSSAPASSSIVSVTKTTSVSSGPSGSTAASASPSGTLDSGAGSIDVKMPAALVAGSLALILGAI</sequence>
<gene>
    <name evidence="3" type="ORF">BO71DRAFT_397913</name>
</gene>
<name>A0A319EVS9_9EURO</name>
<evidence type="ECO:0000313" key="3">
    <source>
        <dbReference type="EMBL" id="PYH95572.1"/>
    </source>
</evidence>
<protein>
    <recommendedName>
        <fullName evidence="5">GPI anchored protein</fullName>
    </recommendedName>
</protein>
<feature type="signal peptide" evidence="2">
    <location>
        <begin position="1"/>
        <end position="21"/>
    </location>
</feature>
<evidence type="ECO:0008006" key="5">
    <source>
        <dbReference type="Google" id="ProtNLM"/>
    </source>
</evidence>
<organism evidence="3 4">
    <name type="scientific">Aspergillus ellipticus CBS 707.79</name>
    <dbReference type="NCBI Taxonomy" id="1448320"/>
    <lineage>
        <taxon>Eukaryota</taxon>
        <taxon>Fungi</taxon>
        <taxon>Dikarya</taxon>
        <taxon>Ascomycota</taxon>
        <taxon>Pezizomycotina</taxon>
        <taxon>Eurotiomycetes</taxon>
        <taxon>Eurotiomycetidae</taxon>
        <taxon>Eurotiales</taxon>
        <taxon>Aspergillaceae</taxon>
        <taxon>Aspergillus</taxon>
        <taxon>Aspergillus subgen. Circumdati</taxon>
    </lineage>
</organism>
<feature type="region of interest" description="Disordered" evidence="1">
    <location>
        <begin position="79"/>
        <end position="120"/>
    </location>
</feature>
<dbReference type="VEuPathDB" id="FungiDB:BO71DRAFT_397913"/>
<keyword evidence="2" id="KW-0732">Signal</keyword>
<reference evidence="3 4" key="1">
    <citation type="submission" date="2018-02" db="EMBL/GenBank/DDBJ databases">
        <title>The genomes of Aspergillus section Nigri reveals drivers in fungal speciation.</title>
        <authorList>
            <consortium name="DOE Joint Genome Institute"/>
            <person name="Vesth T.C."/>
            <person name="Nybo J."/>
            <person name="Theobald S."/>
            <person name="Brandl J."/>
            <person name="Frisvad J.C."/>
            <person name="Nielsen K.F."/>
            <person name="Lyhne E.K."/>
            <person name="Kogle M.E."/>
            <person name="Kuo A."/>
            <person name="Riley R."/>
            <person name="Clum A."/>
            <person name="Nolan M."/>
            <person name="Lipzen A."/>
            <person name="Salamov A."/>
            <person name="Henrissat B."/>
            <person name="Wiebenga A."/>
            <person name="De vries R.P."/>
            <person name="Grigoriev I.V."/>
            <person name="Mortensen U.H."/>
            <person name="Andersen M.R."/>
            <person name="Baker S.E."/>
        </authorList>
    </citation>
    <scope>NUCLEOTIDE SEQUENCE [LARGE SCALE GENOMIC DNA]</scope>
    <source>
        <strain evidence="3 4">CBS 707.79</strain>
    </source>
</reference>
<feature type="chain" id="PRO_5016415018" description="GPI anchored protein" evidence="2">
    <location>
        <begin position="22"/>
        <end position="149"/>
    </location>
</feature>
<evidence type="ECO:0000313" key="4">
    <source>
        <dbReference type="Proteomes" id="UP000247810"/>
    </source>
</evidence>